<keyword evidence="2" id="KW-0812">Transmembrane</keyword>
<dbReference type="AlphaFoldDB" id="A0A2Z4UD53"/>
<dbReference type="Pfam" id="PF10066">
    <property type="entry name" value="DUF2304"/>
    <property type="match status" value="1"/>
</dbReference>
<proteinExistence type="predicted"/>
<feature type="coiled-coil region" evidence="1">
    <location>
        <begin position="89"/>
        <end position="116"/>
    </location>
</feature>
<feature type="transmembrane region" description="Helical" evidence="2">
    <location>
        <begin position="69"/>
        <end position="89"/>
    </location>
</feature>
<organism evidence="3 4">
    <name type="scientific">Blautia argi</name>
    <dbReference type="NCBI Taxonomy" id="1912897"/>
    <lineage>
        <taxon>Bacteria</taxon>
        <taxon>Bacillati</taxon>
        <taxon>Bacillota</taxon>
        <taxon>Clostridia</taxon>
        <taxon>Lachnospirales</taxon>
        <taxon>Lachnospiraceae</taxon>
        <taxon>Blautia</taxon>
    </lineage>
</organism>
<dbReference type="EMBL" id="CP030280">
    <property type="protein sequence ID" value="AWY98951.1"/>
    <property type="molecule type" value="Genomic_DNA"/>
</dbReference>
<sequence length="121" mass="13910">MNIRIQVLIVAVALLCMFYVINKIRNKGIELKYSLIWLALGVGILLFTCFPQLTKWLAHMLGISQPMNMLFFAGFCFMLPIIFSLSVSVSKLSNKVKRLTQEVALLEEEKRKENEGDREIE</sequence>
<feature type="transmembrane region" description="Helical" evidence="2">
    <location>
        <begin position="6"/>
        <end position="22"/>
    </location>
</feature>
<dbReference type="OrthoDB" id="2876319at2"/>
<evidence type="ECO:0000313" key="4">
    <source>
        <dbReference type="Proteomes" id="UP000250003"/>
    </source>
</evidence>
<evidence type="ECO:0000256" key="1">
    <source>
        <dbReference type="SAM" id="Coils"/>
    </source>
</evidence>
<keyword evidence="1" id="KW-0175">Coiled coil</keyword>
<feature type="transmembrane region" description="Helical" evidence="2">
    <location>
        <begin position="34"/>
        <end position="54"/>
    </location>
</feature>
<name>A0A2Z4UD53_9FIRM</name>
<dbReference type="InterPro" id="IPR019277">
    <property type="entry name" value="DUF2304"/>
</dbReference>
<dbReference type="Proteomes" id="UP000250003">
    <property type="component" value="Chromosome"/>
</dbReference>
<reference evidence="4" key="1">
    <citation type="submission" date="2018-06" db="EMBL/GenBank/DDBJ databases">
        <title>Description of Blautia argi sp. nov., a new anaerobic isolated from dog feces.</title>
        <authorList>
            <person name="Chang Y.-H."/>
            <person name="Paek J."/>
            <person name="Shin Y."/>
        </authorList>
    </citation>
    <scope>NUCLEOTIDE SEQUENCE [LARGE SCALE GENOMIC DNA]</scope>
    <source>
        <strain evidence="4">KCTC 15426</strain>
    </source>
</reference>
<dbReference type="RefSeq" id="WP_111920412.1">
    <property type="nucleotide sequence ID" value="NZ_CAUWHR010000017.1"/>
</dbReference>
<protein>
    <submittedName>
        <fullName evidence="3">DUF2304 domain-containing protein</fullName>
    </submittedName>
</protein>
<dbReference type="KEGG" id="blau:DQQ01_13280"/>
<gene>
    <name evidence="3" type="ORF">DQQ01_13280</name>
</gene>
<keyword evidence="4" id="KW-1185">Reference proteome</keyword>
<evidence type="ECO:0000256" key="2">
    <source>
        <dbReference type="SAM" id="Phobius"/>
    </source>
</evidence>
<accession>A0A2Z4UD53</accession>
<keyword evidence="2" id="KW-0472">Membrane</keyword>
<keyword evidence="2" id="KW-1133">Transmembrane helix</keyword>
<evidence type="ECO:0000313" key="3">
    <source>
        <dbReference type="EMBL" id="AWY98951.1"/>
    </source>
</evidence>